<evidence type="ECO:0000313" key="12">
    <source>
        <dbReference type="EMBL" id="CAL6115064.1"/>
    </source>
</evidence>
<dbReference type="InterPro" id="IPR001005">
    <property type="entry name" value="SANT/Myb"/>
</dbReference>
<proteinExistence type="predicted"/>
<dbReference type="SUPFAM" id="SSF46689">
    <property type="entry name" value="Homeodomain-like"/>
    <property type="match status" value="1"/>
</dbReference>
<organism evidence="3">
    <name type="scientific">Hexamita inflata</name>
    <dbReference type="NCBI Taxonomy" id="28002"/>
    <lineage>
        <taxon>Eukaryota</taxon>
        <taxon>Metamonada</taxon>
        <taxon>Diplomonadida</taxon>
        <taxon>Hexamitidae</taxon>
        <taxon>Hexamitinae</taxon>
        <taxon>Hexamita</taxon>
    </lineage>
</organism>
<dbReference type="EMBL" id="CATOUU010001123">
    <property type="protein sequence ID" value="CAI9973403.1"/>
    <property type="molecule type" value="Genomic_DNA"/>
</dbReference>
<evidence type="ECO:0000313" key="5">
    <source>
        <dbReference type="EMBL" id="CAI9957859.1"/>
    </source>
</evidence>
<keyword evidence="3" id="KW-0238">DNA-binding</keyword>
<evidence type="ECO:0000313" key="9">
    <source>
        <dbReference type="EMBL" id="CAL6069263.1"/>
    </source>
</evidence>
<dbReference type="EMBL" id="CAXDID020000325">
    <property type="protein sequence ID" value="CAL6077253.1"/>
    <property type="molecule type" value="Genomic_DNA"/>
</dbReference>
<feature type="compositionally biased region" description="Low complexity" evidence="1">
    <location>
        <begin position="1"/>
        <end position="17"/>
    </location>
</feature>
<dbReference type="AlphaFoldDB" id="A0AA86N4N6"/>
<keyword evidence="13" id="KW-1185">Reference proteome</keyword>
<dbReference type="EMBL" id="CATOUU010000944">
    <property type="protein sequence ID" value="CAI9961815.1"/>
    <property type="molecule type" value="Genomic_DNA"/>
</dbReference>
<feature type="domain" description="Myb-like" evidence="2">
    <location>
        <begin position="28"/>
        <end position="81"/>
    </location>
</feature>
<evidence type="ECO:0000313" key="10">
    <source>
        <dbReference type="EMBL" id="CAL6077253.1"/>
    </source>
</evidence>
<dbReference type="EMBL" id="CATOUU010000895">
    <property type="protein sequence ID" value="CAI9957859.1"/>
    <property type="molecule type" value="Genomic_DNA"/>
</dbReference>
<evidence type="ECO:0000313" key="3">
    <source>
        <dbReference type="EMBL" id="CAI9912829.1"/>
    </source>
</evidence>
<reference evidence="8 13" key="2">
    <citation type="submission" date="2024-07" db="EMBL/GenBank/DDBJ databases">
        <authorList>
            <person name="Akdeniz Z."/>
        </authorList>
    </citation>
    <scope>NUCLEOTIDE SEQUENCE [LARGE SCALE GENOMIC DNA]</scope>
</reference>
<protein>
    <submittedName>
        <fullName evidence="3">Myb-like DNA-binding domain-containing protein</fullName>
    </submittedName>
    <submittedName>
        <fullName evidence="8">Myb-like_DNA-binding domain-containing protein</fullName>
    </submittedName>
</protein>
<dbReference type="PROSITE" id="PS50090">
    <property type="entry name" value="MYB_LIKE"/>
    <property type="match status" value="1"/>
</dbReference>
<reference evidence="3" key="1">
    <citation type="submission" date="2023-06" db="EMBL/GenBank/DDBJ databases">
        <authorList>
            <person name="Kurt Z."/>
        </authorList>
    </citation>
    <scope>NUCLEOTIDE SEQUENCE</scope>
</reference>
<dbReference type="EMBL" id="CATOUU010000004">
    <property type="protein sequence ID" value="CAI9912829.1"/>
    <property type="molecule type" value="Genomic_DNA"/>
</dbReference>
<gene>
    <name evidence="8" type="ORF">HINF_LOCUS33300</name>
    <name evidence="4" type="ORF">HINF_LOCUS38831</name>
    <name evidence="5" type="ORF">HINF_LOCUS45504</name>
    <name evidence="3" type="ORF">HINF_LOCUS474</name>
    <name evidence="6" type="ORF">HINF_LOCUS49460</name>
    <name evidence="9" type="ORF">HINF_LOCUS53893</name>
    <name evidence="10" type="ORF">HINF_LOCUS58138</name>
    <name evidence="11" type="ORF">HINF_LOCUS58548</name>
    <name evidence="7" type="ORF">HINF_LOCUS61048</name>
    <name evidence="12" type="ORF">HINF_LOCUS78459</name>
</gene>
<feature type="compositionally biased region" description="Basic and acidic residues" evidence="1">
    <location>
        <begin position="25"/>
        <end position="38"/>
    </location>
</feature>
<dbReference type="EMBL" id="CAXDID020000115">
    <property type="protein sequence ID" value="CAL6030423.1"/>
    <property type="molecule type" value="Genomic_DNA"/>
</dbReference>
<evidence type="ECO:0000313" key="11">
    <source>
        <dbReference type="EMBL" id="CAL6077698.1"/>
    </source>
</evidence>
<evidence type="ECO:0000256" key="1">
    <source>
        <dbReference type="SAM" id="MobiDB-lite"/>
    </source>
</evidence>
<dbReference type="EMBL" id="CAXDID020000329">
    <property type="protein sequence ID" value="CAL6077698.1"/>
    <property type="molecule type" value="Genomic_DNA"/>
</dbReference>
<dbReference type="EMBL" id="CAXDID020000277">
    <property type="protein sequence ID" value="CAL6069263.1"/>
    <property type="molecule type" value="Genomic_DNA"/>
</dbReference>
<evidence type="ECO:0000313" key="13">
    <source>
        <dbReference type="Proteomes" id="UP001642409"/>
    </source>
</evidence>
<evidence type="ECO:0000259" key="2">
    <source>
        <dbReference type="PROSITE" id="PS50090"/>
    </source>
</evidence>
<dbReference type="Proteomes" id="UP001642409">
    <property type="component" value="Unassembled WGS sequence"/>
</dbReference>
<accession>A0AA86N4N6</accession>
<feature type="region of interest" description="Disordered" evidence="1">
    <location>
        <begin position="1"/>
        <end position="38"/>
    </location>
</feature>
<dbReference type="GO" id="GO:0003677">
    <property type="term" value="F:DNA binding"/>
    <property type="evidence" value="ECO:0007669"/>
    <property type="project" value="UniProtKB-KW"/>
</dbReference>
<name>A0AA86N4N6_9EUKA</name>
<sequence length="151" mass="17929">MKHQNNKQQQKQNNKPNYFPGSKIAQEEHNTNKNPWSRDDVSKLKEIVETLREQGKINWTYVGKQLERNATSCYNKYILLTDHSFTELEDAKLAQWWKKNAKNPDISLDEVVALFQGHQRRAILLQLQTVTKGCDLGEYKMDEKEWRNFEF</sequence>
<evidence type="ECO:0000313" key="6">
    <source>
        <dbReference type="EMBL" id="CAI9961815.1"/>
    </source>
</evidence>
<dbReference type="EMBL" id="CATOUU010000822">
    <property type="protein sequence ID" value="CAI9951186.1"/>
    <property type="molecule type" value="Genomic_DNA"/>
</dbReference>
<comment type="caution">
    <text evidence="3">The sequence shown here is derived from an EMBL/GenBank/DDBJ whole genome shotgun (WGS) entry which is preliminary data.</text>
</comment>
<evidence type="ECO:0000313" key="8">
    <source>
        <dbReference type="EMBL" id="CAL6030423.1"/>
    </source>
</evidence>
<dbReference type="EMBL" id="CAXDID020000851">
    <property type="protein sequence ID" value="CAL6115064.1"/>
    <property type="molecule type" value="Genomic_DNA"/>
</dbReference>
<dbReference type="InterPro" id="IPR009057">
    <property type="entry name" value="Homeodomain-like_sf"/>
</dbReference>
<evidence type="ECO:0000313" key="4">
    <source>
        <dbReference type="EMBL" id="CAI9951186.1"/>
    </source>
</evidence>
<dbReference type="Gene3D" id="1.10.10.60">
    <property type="entry name" value="Homeodomain-like"/>
    <property type="match status" value="1"/>
</dbReference>
<evidence type="ECO:0000313" key="7">
    <source>
        <dbReference type="EMBL" id="CAI9973403.1"/>
    </source>
</evidence>